<dbReference type="InterPro" id="IPR050452">
    <property type="entry name" value="Metacaspase"/>
</dbReference>
<protein>
    <recommendedName>
        <fullName evidence="4">Peptidase C14 caspase domain-containing protein</fullName>
    </recommendedName>
</protein>
<dbReference type="Pfam" id="PF00656">
    <property type="entry name" value="Peptidase_C14"/>
    <property type="match status" value="1"/>
</dbReference>
<organism evidence="5 6">
    <name type="scientific">Hericium alpestre</name>
    <dbReference type="NCBI Taxonomy" id="135208"/>
    <lineage>
        <taxon>Eukaryota</taxon>
        <taxon>Fungi</taxon>
        <taxon>Dikarya</taxon>
        <taxon>Basidiomycota</taxon>
        <taxon>Agaricomycotina</taxon>
        <taxon>Agaricomycetes</taxon>
        <taxon>Russulales</taxon>
        <taxon>Hericiaceae</taxon>
        <taxon>Hericium</taxon>
    </lineage>
</organism>
<comment type="similarity">
    <text evidence="1">Belongs to the peptidase C14B family.</text>
</comment>
<reference evidence="5 6" key="1">
    <citation type="submission" date="2019-02" db="EMBL/GenBank/DDBJ databases">
        <title>Genome sequencing of the rare red list fungi Hericium alpestre (H. flagellum).</title>
        <authorList>
            <person name="Buettner E."/>
            <person name="Kellner H."/>
        </authorList>
    </citation>
    <scope>NUCLEOTIDE SEQUENCE [LARGE SCALE GENOMIC DNA]</scope>
    <source>
        <strain evidence="5 6">DSM 108284</strain>
    </source>
</reference>
<keyword evidence="3" id="KW-0378">Hydrolase</keyword>
<gene>
    <name evidence="5" type="ORF">EWM64_g3663</name>
</gene>
<dbReference type="InterPro" id="IPR029030">
    <property type="entry name" value="Caspase-like_dom_sf"/>
</dbReference>
<name>A0A4Z0A0W9_9AGAM</name>
<proteinExistence type="inferred from homology"/>
<feature type="domain" description="Peptidase C14 caspase" evidence="4">
    <location>
        <begin position="28"/>
        <end position="167"/>
    </location>
</feature>
<dbReference type="GO" id="GO:0006915">
    <property type="term" value="P:apoptotic process"/>
    <property type="evidence" value="ECO:0007669"/>
    <property type="project" value="UniProtKB-KW"/>
</dbReference>
<evidence type="ECO:0000259" key="4">
    <source>
        <dbReference type="Pfam" id="PF00656"/>
    </source>
</evidence>
<evidence type="ECO:0000256" key="1">
    <source>
        <dbReference type="ARBA" id="ARBA00009005"/>
    </source>
</evidence>
<dbReference type="SUPFAM" id="SSF52129">
    <property type="entry name" value="Caspase-like"/>
    <property type="match status" value="1"/>
</dbReference>
<accession>A0A4Z0A0W9</accession>
<keyword evidence="6" id="KW-1185">Reference proteome</keyword>
<dbReference type="OrthoDB" id="3223806at2759"/>
<sequence length="178" mass="20199">MNIRGLEWGRGLEAFQHPQFMFSKCTGKKKALCIGINYTGQKNALHGCINDAKGVRKFLIDYYHYDPKRIVLLTDDARDPHDLPTKANILGAMRWLVRGARTHDALFLHYSGHGGQTRDRDGDEVDGYDEMIFPLDYNRAGTIIDDVIHDTVIKPLPPGCRLTAVFDVRSRLTMLINN</sequence>
<keyword evidence="3" id="KW-0788">Thiol protease</keyword>
<dbReference type="InterPro" id="IPR011600">
    <property type="entry name" value="Pept_C14_caspase"/>
</dbReference>
<evidence type="ECO:0000256" key="3">
    <source>
        <dbReference type="ARBA" id="ARBA00022807"/>
    </source>
</evidence>
<dbReference type="Gene3D" id="3.40.50.12660">
    <property type="match status" value="1"/>
</dbReference>
<evidence type="ECO:0000256" key="2">
    <source>
        <dbReference type="ARBA" id="ARBA00022703"/>
    </source>
</evidence>
<evidence type="ECO:0000313" key="5">
    <source>
        <dbReference type="EMBL" id="TFY80345.1"/>
    </source>
</evidence>
<dbReference type="PANTHER" id="PTHR48104:SF30">
    <property type="entry name" value="METACASPASE-1"/>
    <property type="match status" value="1"/>
</dbReference>
<dbReference type="GO" id="GO:0004197">
    <property type="term" value="F:cysteine-type endopeptidase activity"/>
    <property type="evidence" value="ECO:0007669"/>
    <property type="project" value="InterPro"/>
</dbReference>
<dbReference type="Proteomes" id="UP000298061">
    <property type="component" value="Unassembled WGS sequence"/>
</dbReference>
<keyword evidence="3" id="KW-0645">Protease</keyword>
<comment type="caution">
    <text evidence="5">The sequence shown here is derived from an EMBL/GenBank/DDBJ whole genome shotgun (WGS) entry which is preliminary data.</text>
</comment>
<dbReference type="GO" id="GO:0005737">
    <property type="term" value="C:cytoplasm"/>
    <property type="evidence" value="ECO:0007669"/>
    <property type="project" value="TreeGrafter"/>
</dbReference>
<dbReference type="GO" id="GO:0006508">
    <property type="term" value="P:proteolysis"/>
    <property type="evidence" value="ECO:0007669"/>
    <property type="project" value="InterPro"/>
</dbReference>
<dbReference type="PANTHER" id="PTHR48104">
    <property type="entry name" value="METACASPASE-4"/>
    <property type="match status" value="1"/>
</dbReference>
<dbReference type="AlphaFoldDB" id="A0A4Z0A0W9"/>
<keyword evidence="2" id="KW-0053">Apoptosis</keyword>
<evidence type="ECO:0000313" key="6">
    <source>
        <dbReference type="Proteomes" id="UP000298061"/>
    </source>
</evidence>
<dbReference type="EMBL" id="SFCI01000353">
    <property type="protein sequence ID" value="TFY80345.1"/>
    <property type="molecule type" value="Genomic_DNA"/>
</dbReference>